<dbReference type="EMBL" id="JAENIG010000003">
    <property type="protein sequence ID" value="MBK1854476.1"/>
    <property type="molecule type" value="Genomic_DNA"/>
</dbReference>
<name>A0AAE2SAF9_9BACT</name>
<gene>
    <name evidence="3" type="ORF">JIN83_05870</name>
</gene>
<organism evidence="3 4">
    <name type="scientific">Oceaniferula flava</name>
    <dbReference type="NCBI Taxonomy" id="2800421"/>
    <lineage>
        <taxon>Bacteria</taxon>
        <taxon>Pseudomonadati</taxon>
        <taxon>Verrucomicrobiota</taxon>
        <taxon>Verrucomicrobiia</taxon>
        <taxon>Verrucomicrobiales</taxon>
        <taxon>Verrucomicrobiaceae</taxon>
        <taxon>Oceaniferula</taxon>
    </lineage>
</organism>
<evidence type="ECO:0000313" key="3">
    <source>
        <dbReference type="EMBL" id="MBK1854476.1"/>
    </source>
</evidence>
<proteinExistence type="predicted"/>
<feature type="transmembrane region" description="Helical" evidence="2">
    <location>
        <begin position="253"/>
        <end position="275"/>
    </location>
</feature>
<keyword evidence="4" id="KW-1185">Reference proteome</keyword>
<evidence type="ECO:0000256" key="2">
    <source>
        <dbReference type="SAM" id="Phobius"/>
    </source>
</evidence>
<sequence>MPKIEDIPALPSDAAELLEAVGYLDVADLAGADLHQLHAELVKANEKLQIAETTPSVADLKSWRGELGDEAAAEENFADDDADEAETSESEASEAAPKPSDHQGDLHVIEMEEGVTNFENEQEVIDMLQMSPTAEPLPAALIKENRLAVSDIPEGILLTAWEGELEVNVMNASKPTEAEKREADAKRTGLMTSRIRGFDQADAPDHVVKPLDRGKPKDVVSVSKDLNSGIDPSSRRFVRGVLHPSPGNVKTSAFFTAVVQILLVANLIGIPWMLIHEYRSGVEMMGWVIGLFSGLVVAALCYLFWGLSARCRICSQRQFTPKKCLKNKKAHHIPLIGYIFPTALHALFYKWFYCIYCGTAIRLKK</sequence>
<keyword evidence="2" id="KW-0812">Transmembrane</keyword>
<keyword evidence="2" id="KW-0472">Membrane</keyword>
<feature type="compositionally biased region" description="Acidic residues" evidence="1">
    <location>
        <begin position="74"/>
        <end position="92"/>
    </location>
</feature>
<dbReference type="RefSeq" id="WP_309489084.1">
    <property type="nucleotide sequence ID" value="NZ_JAENIG010000003.1"/>
</dbReference>
<accession>A0AAE2SAF9</accession>
<feature type="transmembrane region" description="Helical" evidence="2">
    <location>
        <begin position="287"/>
        <end position="307"/>
    </location>
</feature>
<evidence type="ECO:0000313" key="4">
    <source>
        <dbReference type="Proteomes" id="UP000634206"/>
    </source>
</evidence>
<reference evidence="3" key="1">
    <citation type="submission" date="2021-01" db="EMBL/GenBank/DDBJ databases">
        <title>Modified the classification status of verrucomicrobia.</title>
        <authorList>
            <person name="Feng X."/>
        </authorList>
    </citation>
    <scope>NUCLEOTIDE SEQUENCE</scope>
    <source>
        <strain evidence="3">5K15</strain>
    </source>
</reference>
<feature type="region of interest" description="Disordered" evidence="1">
    <location>
        <begin position="74"/>
        <end position="104"/>
    </location>
</feature>
<dbReference type="Proteomes" id="UP000634206">
    <property type="component" value="Unassembled WGS sequence"/>
</dbReference>
<keyword evidence="2" id="KW-1133">Transmembrane helix</keyword>
<comment type="caution">
    <text evidence="3">The sequence shown here is derived from an EMBL/GenBank/DDBJ whole genome shotgun (WGS) entry which is preliminary data.</text>
</comment>
<evidence type="ECO:0000256" key="1">
    <source>
        <dbReference type="SAM" id="MobiDB-lite"/>
    </source>
</evidence>
<dbReference type="AlphaFoldDB" id="A0AAE2SAF9"/>
<protein>
    <submittedName>
        <fullName evidence="3">DUF4332 domain-containing protein</fullName>
    </submittedName>
</protein>